<dbReference type="AlphaFoldDB" id="A0A6M3K038"/>
<evidence type="ECO:0000313" key="2">
    <source>
        <dbReference type="EMBL" id="QJA88981.1"/>
    </source>
</evidence>
<proteinExistence type="predicted"/>
<accession>A0A6M3K038</accession>
<name>A0A6M3K038_9ZZZZ</name>
<protein>
    <submittedName>
        <fullName evidence="1">Uncharacterized protein</fullName>
    </submittedName>
</protein>
<dbReference type="EMBL" id="MT142142">
    <property type="protein sequence ID" value="QJA75118.1"/>
    <property type="molecule type" value="Genomic_DNA"/>
</dbReference>
<sequence length="54" mass="6464">MKMTRKEVKRRINAIRATLAVLEEAYDTLYRDFDEVSNLAYQQTDELINIKEEK</sequence>
<organism evidence="1">
    <name type="scientific">viral metagenome</name>
    <dbReference type="NCBI Taxonomy" id="1070528"/>
    <lineage>
        <taxon>unclassified sequences</taxon>
        <taxon>metagenomes</taxon>
        <taxon>organismal metagenomes</taxon>
    </lineage>
</organism>
<dbReference type="EMBL" id="MT142815">
    <property type="protein sequence ID" value="QJA88981.1"/>
    <property type="molecule type" value="Genomic_DNA"/>
</dbReference>
<gene>
    <name evidence="1" type="ORF">MM415A01866_0004</name>
    <name evidence="2" type="ORF">MM415B02635_0020</name>
</gene>
<evidence type="ECO:0000313" key="1">
    <source>
        <dbReference type="EMBL" id="QJA75118.1"/>
    </source>
</evidence>
<reference evidence="1" key="1">
    <citation type="submission" date="2020-03" db="EMBL/GenBank/DDBJ databases">
        <title>The deep terrestrial virosphere.</title>
        <authorList>
            <person name="Holmfeldt K."/>
            <person name="Nilsson E."/>
            <person name="Simone D."/>
            <person name="Lopez-Fernandez M."/>
            <person name="Wu X."/>
            <person name="de Brujin I."/>
            <person name="Lundin D."/>
            <person name="Andersson A."/>
            <person name="Bertilsson S."/>
            <person name="Dopson M."/>
        </authorList>
    </citation>
    <scope>NUCLEOTIDE SEQUENCE</scope>
    <source>
        <strain evidence="1">MM415A01866</strain>
        <strain evidence="2">MM415B02635</strain>
    </source>
</reference>